<evidence type="ECO:0000313" key="2">
    <source>
        <dbReference type="EMBL" id="KAJ4345573.1"/>
    </source>
</evidence>
<gene>
    <name evidence="2" type="ORF">N0V89_011706</name>
</gene>
<comment type="caution">
    <text evidence="2">The sequence shown here is derived from an EMBL/GenBank/DDBJ whole genome shotgun (WGS) entry which is preliminary data.</text>
</comment>
<proteinExistence type="predicted"/>
<dbReference type="EMBL" id="JAPEUX010000009">
    <property type="protein sequence ID" value="KAJ4345573.1"/>
    <property type="molecule type" value="Genomic_DNA"/>
</dbReference>
<reference evidence="2" key="1">
    <citation type="submission" date="2022-10" db="EMBL/GenBank/DDBJ databases">
        <title>Tapping the CABI collections for fungal endophytes: first genome assemblies for Collariella, Neodidymelliopsis, Ascochyta clinopodiicola, Didymella pomorum, Didymosphaeria variabile, Neocosmospora piperis and Neocucurbitaria cava.</title>
        <authorList>
            <person name="Hill R."/>
        </authorList>
    </citation>
    <scope>NUCLEOTIDE SEQUENCE</scope>
    <source>
        <strain evidence="2">IMI 356815</strain>
    </source>
</reference>
<dbReference type="OrthoDB" id="4062651at2759"/>
<evidence type="ECO:0000313" key="3">
    <source>
        <dbReference type="Proteomes" id="UP001140513"/>
    </source>
</evidence>
<organism evidence="2 3">
    <name type="scientific">Didymosphaeria variabile</name>
    <dbReference type="NCBI Taxonomy" id="1932322"/>
    <lineage>
        <taxon>Eukaryota</taxon>
        <taxon>Fungi</taxon>
        <taxon>Dikarya</taxon>
        <taxon>Ascomycota</taxon>
        <taxon>Pezizomycotina</taxon>
        <taxon>Dothideomycetes</taxon>
        <taxon>Pleosporomycetidae</taxon>
        <taxon>Pleosporales</taxon>
        <taxon>Massarineae</taxon>
        <taxon>Didymosphaeriaceae</taxon>
        <taxon>Didymosphaeria</taxon>
    </lineage>
</organism>
<accession>A0A9W9C6N0</accession>
<evidence type="ECO:0000256" key="1">
    <source>
        <dbReference type="SAM" id="MobiDB-lite"/>
    </source>
</evidence>
<sequence>MEQNLQDAACSGCEACLWGATLCSPTRGPPSEEAPSQTDMADTDDPATPEAFFTATPGYKSHLETPGRLNPDTEYGRTLQGQKLLVAKEVELNWSGRGQHVEFKENEYIPLEVEKTIGYSATALIESWIQKLRSKVLLPDKDVFGFQWDPLPPPSLLLDLLGDMIAEDPKNRPTAVEVATRLESVPSQTYRVAEEDEIHEAFKFSNYIEPVR</sequence>
<dbReference type="Proteomes" id="UP001140513">
    <property type="component" value="Unassembled WGS sequence"/>
</dbReference>
<dbReference type="AlphaFoldDB" id="A0A9W9C6N0"/>
<evidence type="ECO:0008006" key="4">
    <source>
        <dbReference type="Google" id="ProtNLM"/>
    </source>
</evidence>
<feature type="region of interest" description="Disordered" evidence="1">
    <location>
        <begin position="26"/>
        <end position="49"/>
    </location>
</feature>
<protein>
    <recommendedName>
        <fullName evidence="4">Protein kinase domain-containing protein</fullName>
    </recommendedName>
</protein>
<dbReference type="RefSeq" id="XP_056065737.1">
    <property type="nucleotide sequence ID" value="XM_056220434.1"/>
</dbReference>
<name>A0A9W9C6N0_9PLEO</name>
<dbReference type="GeneID" id="80915236"/>
<keyword evidence="3" id="KW-1185">Reference proteome</keyword>